<reference evidence="2 3" key="1">
    <citation type="journal article" date="2018" name="ISME J.">
        <title>Endosymbiont genomes yield clues of tubeworm success.</title>
        <authorList>
            <person name="Li Y."/>
            <person name="Liles M.R."/>
            <person name="Halanych K.M."/>
        </authorList>
    </citation>
    <scope>NUCLEOTIDE SEQUENCE [LARGE SCALE GENOMIC DNA]</scope>
    <source>
        <strain evidence="2">A1464</strain>
    </source>
</reference>
<name>A0A370DEK6_9GAMM</name>
<keyword evidence="1" id="KW-0472">Membrane</keyword>
<feature type="transmembrane region" description="Helical" evidence="1">
    <location>
        <begin position="25"/>
        <end position="45"/>
    </location>
</feature>
<comment type="caution">
    <text evidence="2">The sequence shown here is derived from an EMBL/GenBank/DDBJ whole genome shotgun (WGS) entry which is preliminary data.</text>
</comment>
<feature type="transmembrane region" description="Helical" evidence="1">
    <location>
        <begin position="57"/>
        <end position="79"/>
    </location>
</feature>
<proteinExistence type="predicted"/>
<evidence type="ECO:0000313" key="3">
    <source>
        <dbReference type="Proteomes" id="UP000254266"/>
    </source>
</evidence>
<gene>
    <name evidence="2" type="ORF">DIZ80_10685</name>
</gene>
<dbReference type="Proteomes" id="UP000254266">
    <property type="component" value="Unassembled WGS sequence"/>
</dbReference>
<accession>A0A370DEK6</accession>
<keyword evidence="1" id="KW-0812">Transmembrane</keyword>
<dbReference type="EMBL" id="QFXC01000011">
    <property type="protein sequence ID" value="RDH82737.1"/>
    <property type="molecule type" value="Genomic_DNA"/>
</dbReference>
<evidence type="ECO:0000313" key="2">
    <source>
        <dbReference type="EMBL" id="RDH82737.1"/>
    </source>
</evidence>
<protein>
    <submittedName>
        <fullName evidence="2">Uncharacterized protein</fullName>
    </submittedName>
</protein>
<sequence length="119" mass="13031">MYMLGSYIVLATAYALLSNLTVTTLNIIFGLGLILSGVLYIPAIISTDSGSSTSSNIFISTVFSYPIVYLISLICSRWVPVIEKNESTSIFIAALPLINILVFILLILVLIIKEKIKRT</sequence>
<dbReference type="AlphaFoldDB" id="A0A370DEK6"/>
<evidence type="ECO:0000256" key="1">
    <source>
        <dbReference type="SAM" id="Phobius"/>
    </source>
</evidence>
<organism evidence="2 3">
    <name type="scientific">endosymbiont of Galathealinum brachiosum</name>
    <dbReference type="NCBI Taxonomy" id="2200906"/>
    <lineage>
        <taxon>Bacteria</taxon>
        <taxon>Pseudomonadati</taxon>
        <taxon>Pseudomonadota</taxon>
        <taxon>Gammaproteobacteria</taxon>
        <taxon>sulfur-oxidizing symbionts</taxon>
    </lineage>
</organism>
<keyword evidence="1" id="KW-1133">Transmembrane helix</keyword>
<feature type="transmembrane region" description="Helical" evidence="1">
    <location>
        <begin position="91"/>
        <end position="112"/>
    </location>
</feature>
<keyword evidence="3" id="KW-1185">Reference proteome</keyword>